<feature type="transmembrane region" description="Helical" evidence="11">
    <location>
        <begin position="58"/>
        <end position="82"/>
    </location>
</feature>
<evidence type="ECO:0000256" key="6">
    <source>
        <dbReference type="ARBA" id="ARBA00022847"/>
    </source>
</evidence>
<evidence type="ECO:0000259" key="12">
    <source>
        <dbReference type="PROSITE" id="PS50850"/>
    </source>
</evidence>
<gene>
    <name evidence="13" type="ordered locus">ROP_pROB02-00730</name>
</gene>
<evidence type="ECO:0000256" key="5">
    <source>
        <dbReference type="ARBA" id="ARBA00022692"/>
    </source>
</evidence>
<evidence type="ECO:0000256" key="7">
    <source>
        <dbReference type="ARBA" id="ARBA00022989"/>
    </source>
</evidence>
<dbReference type="Proteomes" id="UP000002212">
    <property type="component" value="Plasmid pROB02"/>
</dbReference>
<dbReference type="PANTHER" id="PTHR43528:SF1">
    <property type="entry name" value="ALPHA-KETOGLUTARATE PERMEASE"/>
    <property type="match status" value="1"/>
</dbReference>
<evidence type="ECO:0000256" key="11">
    <source>
        <dbReference type="SAM" id="Phobius"/>
    </source>
</evidence>
<geneLocation type="plasmid" evidence="13 14">
    <name>pROB02</name>
</geneLocation>
<dbReference type="AlphaFoldDB" id="C1BDN3"/>
<feature type="transmembrane region" description="Helical" evidence="11">
    <location>
        <begin position="248"/>
        <end position="268"/>
    </location>
</feature>
<dbReference type="Pfam" id="PF00083">
    <property type="entry name" value="Sugar_tr"/>
    <property type="match status" value="1"/>
</dbReference>
<evidence type="ECO:0000256" key="4">
    <source>
        <dbReference type="ARBA" id="ARBA00022475"/>
    </source>
</evidence>
<keyword evidence="3" id="KW-0813">Transport</keyword>
<dbReference type="OrthoDB" id="8953821at2"/>
<evidence type="ECO:0000256" key="10">
    <source>
        <dbReference type="ARBA" id="ARBA00039918"/>
    </source>
</evidence>
<keyword evidence="13" id="KW-0614">Plasmid</keyword>
<evidence type="ECO:0000313" key="13">
    <source>
        <dbReference type="EMBL" id="BAH47086.1"/>
    </source>
</evidence>
<dbReference type="Gene3D" id="1.20.1250.20">
    <property type="entry name" value="MFS general substrate transporter like domains"/>
    <property type="match status" value="2"/>
</dbReference>
<comment type="subcellular location">
    <subcellularLocation>
        <location evidence="1">Cell membrane</location>
        <topology evidence="1">Multi-pass membrane protein</topology>
    </subcellularLocation>
</comment>
<keyword evidence="7 11" id="KW-1133">Transmembrane helix</keyword>
<proteinExistence type="inferred from homology"/>
<feature type="domain" description="Major facilitator superfamily (MFS) profile" evidence="12">
    <location>
        <begin position="22"/>
        <end position="430"/>
    </location>
</feature>
<dbReference type="PROSITE" id="PS50850">
    <property type="entry name" value="MFS"/>
    <property type="match status" value="1"/>
</dbReference>
<dbReference type="SUPFAM" id="SSF103473">
    <property type="entry name" value="MFS general substrate transporter"/>
    <property type="match status" value="1"/>
</dbReference>
<keyword evidence="4" id="KW-1003">Cell membrane</keyword>
<dbReference type="PANTHER" id="PTHR43528">
    <property type="entry name" value="ALPHA-KETOGLUTARATE PERMEASE"/>
    <property type="match status" value="1"/>
</dbReference>
<evidence type="ECO:0000256" key="3">
    <source>
        <dbReference type="ARBA" id="ARBA00022448"/>
    </source>
</evidence>
<feature type="transmembrane region" description="Helical" evidence="11">
    <location>
        <begin position="94"/>
        <end position="112"/>
    </location>
</feature>
<dbReference type="KEGG" id="rop:ROP_pROB02-00730"/>
<comment type="similarity">
    <text evidence="2">Belongs to the major facilitator superfamily. Metabolite:H+ Symporter (MHS) family (TC 2.A.1.6) family.</text>
</comment>
<feature type="transmembrane region" description="Helical" evidence="11">
    <location>
        <begin position="159"/>
        <end position="182"/>
    </location>
</feature>
<dbReference type="RefSeq" id="WP_012687126.1">
    <property type="nucleotide sequence ID" value="NC_012521.1"/>
</dbReference>
<feature type="transmembrane region" description="Helical" evidence="11">
    <location>
        <begin position="408"/>
        <end position="425"/>
    </location>
</feature>
<dbReference type="GO" id="GO:0015293">
    <property type="term" value="F:symporter activity"/>
    <property type="evidence" value="ECO:0007669"/>
    <property type="project" value="UniProtKB-KW"/>
</dbReference>
<dbReference type="EMBL" id="AP011117">
    <property type="protein sequence ID" value="BAH47086.1"/>
    <property type="molecule type" value="Genomic_DNA"/>
</dbReference>
<evidence type="ECO:0000256" key="8">
    <source>
        <dbReference type="ARBA" id="ARBA00023136"/>
    </source>
</evidence>
<evidence type="ECO:0000256" key="2">
    <source>
        <dbReference type="ARBA" id="ARBA00008240"/>
    </source>
</evidence>
<dbReference type="GO" id="GO:0005886">
    <property type="term" value="C:plasma membrane"/>
    <property type="evidence" value="ECO:0007669"/>
    <property type="project" value="UniProtKB-SubCell"/>
</dbReference>
<dbReference type="InterPro" id="IPR005828">
    <property type="entry name" value="MFS_sugar_transport-like"/>
</dbReference>
<feature type="transmembrane region" description="Helical" evidence="11">
    <location>
        <begin position="118"/>
        <end position="138"/>
    </location>
</feature>
<evidence type="ECO:0000313" key="14">
    <source>
        <dbReference type="Proteomes" id="UP000002212"/>
    </source>
</evidence>
<dbReference type="InterPro" id="IPR036259">
    <property type="entry name" value="MFS_trans_sf"/>
</dbReference>
<accession>C1BDN3</accession>
<feature type="transmembrane region" description="Helical" evidence="11">
    <location>
        <begin position="34"/>
        <end position="52"/>
    </location>
</feature>
<reference evidence="13 14" key="2">
    <citation type="submission" date="2009-03" db="EMBL/GenBank/DDBJ databases">
        <title>Comparison of the complete genome sequences of Rhodococcus erythropolis PR4 and Rhodococcus opacus B4.</title>
        <authorList>
            <person name="Takarada H."/>
            <person name="Sekine M."/>
            <person name="Hosoyama A."/>
            <person name="Yamada R."/>
            <person name="Fujisawa T."/>
            <person name="Omata S."/>
            <person name="Shimizu A."/>
            <person name="Tsukatani N."/>
            <person name="Tanikawa S."/>
            <person name="Fujita N."/>
            <person name="Harayama S."/>
        </authorList>
    </citation>
    <scope>NUCLEOTIDE SEQUENCE [LARGE SCALE GENOMIC DNA]</scope>
    <source>
        <strain evidence="13 14">B4</strain>
        <plasmid evidence="13 14">pROB02</plasmid>
    </source>
</reference>
<dbReference type="PROSITE" id="PS00217">
    <property type="entry name" value="SUGAR_TRANSPORT_2"/>
    <property type="match status" value="1"/>
</dbReference>
<evidence type="ECO:0000256" key="1">
    <source>
        <dbReference type="ARBA" id="ARBA00004651"/>
    </source>
</evidence>
<feature type="transmembrane region" description="Helical" evidence="11">
    <location>
        <begin position="194"/>
        <end position="213"/>
    </location>
</feature>
<dbReference type="PATRIC" id="fig|632772.20.peg.8450"/>
<feature type="transmembrane region" description="Helical" evidence="11">
    <location>
        <begin position="284"/>
        <end position="303"/>
    </location>
</feature>
<comment type="function">
    <text evidence="9">May be a proton symporter involved in the uptake of osmolytes such as proline and glycine betaine.</text>
</comment>
<dbReference type="InterPro" id="IPR051084">
    <property type="entry name" value="H+-coupled_symporters"/>
</dbReference>
<evidence type="ECO:0000256" key="9">
    <source>
        <dbReference type="ARBA" id="ARBA00037295"/>
    </source>
</evidence>
<organism evidence="13 14">
    <name type="scientific">Rhodococcus opacus (strain B4)</name>
    <dbReference type="NCBI Taxonomy" id="632772"/>
    <lineage>
        <taxon>Bacteria</taxon>
        <taxon>Bacillati</taxon>
        <taxon>Actinomycetota</taxon>
        <taxon>Actinomycetes</taxon>
        <taxon>Mycobacteriales</taxon>
        <taxon>Nocardiaceae</taxon>
        <taxon>Rhodococcus</taxon>
    </lineage>
</organism>
<dbReference type="HOGENOM" id="CLU_001265_39_5_11"/>
<protein>
    <recommendedName>
        <fullName evidence="10">Putative proline/betaine transporter</fullName>
    </recommendedName>
</protein>
<sequence length="434" mass="45928">MVSESTLTTRAGSTVTRSARRAIVAASFGTYVEYYDFVVYGYVAVYIAHAYFPSDNPLVGLLLTFGAFAASYVARPLGAVIFSPLGDKYGRKTVLAVVILMMTLATAAIGLLPTYAQIGLFAPILLTVLRVLQGISAGGEYGGATSLIAEFSPPDKRGFYVGFIALTTGLALLTGSIVALSLTRMLPEESMLSWGWRIPLLLSLPLGLVGLYIRFKLEETPHFAALSSQEKAVNKPLATTVKRDYKTVILTIGLAATNASLLAVYFIYMPSALKQFGNFEAADAQLITFSGLAAYCLAIVPFAKLTDKVGRRPQLIASTIALVLVIYPSFLLVSHGSIALAVLGMVIVTPLMAANVTAVLPLLTELFTTANRYTGLSLGWQIATTLFSGPTPVVLAALAGAAGATMPAFYAMAIVALSACAAFAVRETFDTPLQ</sequence>
<dbReference type="InterPro" id="IPR005829">
    <property type="entry name" value="Sugar_transporter_CS"/>
</dbReference>
<dbReference type="InterPro" id="IPR020846">
    <property type="entry name" value="MFS_dom"/>
</dbReference>
<reference evidence="13 14" key="1">
    <citation type="journal article" date="2005" name="J. Biosci. Bioeng.">
        <title>Isolation and characterization of benzene-tolerant Rhodococcus opacus strains.</title>
        <authorList>
            <person name="Na K.S."/>
            <person name="Kuroda A."/>
            <person name="Takiguchi N."/>
            <person name="Ikeda T."/>
            <person name="Ohtake H."/>
            <person name="Kato J."/>
        </authorList>
    </citation>
    <scope>NUCLEOTIDE SEQUENCE [LARGE SCALE GENOMIC DNA]</scope>
    <source>
        <strain evidence="13 14">B4</strain>
        <plasmid evidence="13">pROB02</plasmid>
    </source>
</reference>
<keyword evidence="5 11" id="KW-0812">Transmembrane</keyword>
<keyword evidence="8 11" id="KW-0472">Membrane</keyword>
<dbReference type="FunFam" id="1.20.1250.20:FF:000001">
    <property type="entry name" value="Dicarboxylate MFS transporter"/>
    <property type="match status" value="1"/>
</dbReference>
<feature type="transmembrane region" description="Helical" evidence="11">
    <location>
        <begin position="338"/>
        <end position="363"/>
    </location>
</feature>
<feature type="transmembrane region" description="Helical" evidence="11">
    <location>
        <begin position="375"/>
        <end position="402"/>
    </location>
</feature>
<keyword evidence="6" id="KW-0769">Symport</keyword>
<feature type="transmembrane region" description="Helical" evidence="11">
    <location>
        <begin position="315"/>
        <end position="332"/>
    </location>
</feature>
<name>C1BDN3_RHOOB</name>